<accession>D7TQH9</accession>
<sequence length="110" mass="12829">MNGKQRHCFDPGRKEGRKGNNFVLVKRVCIFEEIDREEEACCCSLSNIKFQWHYLKDVRFKALKGLKMRGFLSGIPPRGIPDSCERSRPKLDIQTCHTTKCKVVFVFFTE</sequence>
<dbReference type="HOGENOM" id="CLU_2175692_0_0_1"/>
<protein>
    <submittedName>
        <fullName evidence="1">Uncharacterized protein</fullName>
    </submittedName>
</protein>
<keyword evidence="2" id="KW-1185">Reference proteome</keyword>
<dbReference type="PaxDb" id="29760-VIT_08s0040g02310.t01"/>
<evidence type="ECO:0000313" key="1">
    <source>
        <dbReference type="EMBL" id="CBI32699.3"/>
    </source>
</evidence>
<dbReference type="Proteomes" id="UP000009183">
    <property type="component" value="Chromosome 8"/>
</dbReference>
<reference evidence="2" key="1">
    <citation type="journal article" date="2007" name="Nature">
        <title>The grapevine genome sequence suggests ancestral hexaploidization in major angiosperm phyla.</title>
        <authorList>
            <consortium name="The French-Italian Public Consortium for Grapevine Genome Characterization."/>
            <person name="Jaillon O."/>
            <person name="Aury J.-M."/>
            <person name="Noel B."/>
            <person name="Policriti A."/>
            <person name="Clepet C."/>
            <person name="Casagrande A."/>
            <person name="Choisne N."/>
            <person name="Aubourg S."/>
            <person name="Vitulo N."/>
            <person name="Jubin C."/>
            <person name="Vezzi A."/>
            <person name="Legeai F."/>
            <person name="Hugueney P."/>
            <person name="Dasilva C."/>
            <person name="Horner D."/>
            <person name="Mica E."/>
            <person name="Jublot D."/>
            <person name="Poulain J."/>
            <person name="Bruyere C."/>
            <person name="Billault A."/>
            <person name="Segurens B."/>
            <person name="Gouyvenoux M."/>
            <person name="Ugarte E."/>
            <person name="Cattonaro F."/>
            <person name="Anthouard V."/>
            <person name="Vico V."/>
            <person name="Del Fabbro C."/>
            <person name="Alaux M."/>
            <person name="Di Gaspero G."/>
            <person name="Dumas V."/>
            <person name="Felice N."/>
            <person name="Paillard S."/>
            <person name="Juman I."/>
            <person name="Moroldo M."/>
            <person name="Scalabrin S."/>
            <person name="Canaguier A."/>
            <person name="Le Clainche I."/>
            <person name="Malacrida G."/>
            <person name="Durand E."/>
            <person name="Pesole G."/>
            <person name="Laucou V."/>
            <person name="Chatelet P."/>
            <person name="Merdinoglu D."/>
            <person name="Delledonne M."/>
            <person name="Pezzotti M."/>
            <person name="Lecharny A."/>
            <person name="Scarpelli C."/>
            <person name="Artiguenave F."/>
            <person name="Pe M.E."/>
            <person name="Valle G."/>
            <person name="Morgante M."/>
            <person name="Caboche M."/>
            <person name="Adam-Blondon A.-F."/>
            <person name="Weissenbach J."/>
            <person name="Quetier F."/>
            <person name="Wincker P."/>
        </authorList>
    </citation>
    <scope>NUCLEOTIDE SEQUENCE [LARGE SCALE GENOMIC DNA]</scope>
    <source>
        <strain evidence="2">cv. Pinot noir / PN40024</strain>
    </source>
</reference>
<organism evidence="1 2">
    <name type="scientific">Vitis vinifera</name>
    <name type="common">Grape</name>
    <dbReference type="NCBI Taxonomy" id="29760"/>
    <lineage>
        <taxon>Eukaryota</taxon>
        <taxon>Viridiplantae</taxon>
        <taxon>Streptophyta</taxon>
        <taxon>Embryophyta</taxon>
        <taxon>Tracheophyta</taxon>
        <taxon>Spermatophyta</taxon>
        <taxon>Magnoliopsida</taxon>
        <taxon>eudicotyledons</taxon>
        <taxon>Gunneridae</taxon>
        <taxon>Pentapetalae</taxon>
        <taxon>rosids</taxon>
        <taxon>Vitales</taxon>
        <taxon>Vitaceae</taxon>
        <taxon>Viteae</taxon>
        <taxon>Vitis</taxon>
    </lineage>
</organism>
<gene>
    <name evidence="1" type="ordered locus">VIT_08s0040g02310</name>
</gene>
<dbReference type="InParanoid" id="D7TQH9"/>
<name>D7TQH9_VITVI</name>
<dbReference type="EMBL" id="FN596008">
    <property type="protein sequence ID" value="CBI32699.3"/>
    <property type="molecule type" value="Genomic_DNA"/>
</dbReference>
<evidence type="ECO:0000313" key="2">
    <source>
        <dbReference type="Proteomes" id="UP000009183"/>
    </source>
</evidence>
<proteinExistence type="predicted"/>
<dbReference type="AlphaFoldDB" id="D7TQH9"/>